<feature type="compositionally biased region" description="Basic and acidic residues" evidence="2">
    <location>
        <begin position="286"/>
        <end position="302"/>
    </location>
</feature>
<feature type="region of interest" description="Disordered" evidence="2">
    <location>
        <begin position="238"/>
        <end position="302"/>
    </location>
</feature>
<dbReference type="PANTHER" id="PTHR11208:SF42">
    <property type="entry name" value="QUAKING RELATED 54B, ISOFORM E"/>
    <property type="match status" value="1"/>
</dbReference>
<accession>A0AAN4ZA24</accession>
<dbReference type="InterPro" id="IPR055256">
    <property type="entry name" value="KH_1_KHDC4/BBP-like"/>
</dbReference>
<feature type="domain" description="K Homology" evidence="3">
    <location>
        <begin position="134"/>
        <end position="229"/>
    </location>
</feature>
<dbReference type="GO" id="GO:0003729">
    <property type="term" value="F:mRNA binding"/>
    <property type="evidence" value="ECO:0007669"/>
    <property type="project" value="TreeGrafter"/>
</dbReference>
<proteinExistence type="predicted"/>
<evidence type="ECO:0000313" key="5">
    <source>
        <dbReference type="Proteomes" id="UP001328107"/>
    </source>
</evidence>
<evidence type="ECO:0000256" key="2">
    <source>
        <dbReference type="SAM" id="MobiDB-lite"/>
    </source>
</evidence>
<feature type="non-terminal residue" evidence="4">
    <location>
        <position position="302"/>
    </location>
</feature>
<dbReference type="EMBL" id="BTRK01000001">
    <property type="protein sequence ID" value="GMR34000.1"/>
    <property type="molecule type" value="Genomic_DNA"/>
</dbReference>
<protein>
    <recommendedName>
        <fullName evidence="3">K Homology domain-containing protein</fullName>
    </recommendedName>
</protein>
<organism evidence="4 5">
    <name type="scientific">Pristionchus mayeri</name>
    <dbReference type="NCBI Taxonomy" id="1317129"/>
    <lineage>
        <taxon>Eukaryota</taxon>
        <taxon>Metazoa</taxon>
        <taxon>Ecdysozoa</taxon>
        <taxon>Nematoda</taxon>
        <taxon>Chromadorea</taxon>
        <taxon>Rhabditida</taxon>
        <taxon>Rhabditina</taxon>
        <taxon>Diplogasteromorpha</taxon>
        <taxon>Diplogasteroidea</taxon>
        <taxon>Neodiplogasteridae</taxon>
        <taxon>Pristionchus</taxon>
    </lineage>
</organism>
<evidence type="ECO:0000256" key="1">
    <source>
        <dbReference type="ARBA" id="ARBA00022884"/>
    </source>
</evidence>
<dbReference type="InterPro" id="IPR045071">
    <property type="entry name" value="BBP-like"/>
</dbReference>
<keyword evidence="1" id="KW-0694">RNA-binding</keyword>
<dbReference type="FunFam" id="3.30.1370.10:FF:000105">
    <property type="entry name" value="Protein CBG12765"/>
    <property type="match status" value="1"/>
</dbReference>
<feature type="compositionally biased region" description="Gly residues" evidence="2">
    <location>
        <begin position="266"/>
        <end position="285"/>
    </location>
</feature>
<sequence length="302" mass="32148">SSIPDILVAHRPLQVIMGDYGYGREERFGGPMRGPPRGYEGGYGGSGGPSMGGGYDKYGGSSFGGGGGGMEQSPLDAEIQVVIREIHNEQALFEQAGEWGGQFKNAKRLLAAEADKLENSIDPEWLEVDIPKPIKVTKKILIPTFRHPRFNFVGKILGPKGANLQAMAKQFKCHIYVLGRGSTKDRLKEQELLASGDPQYAHYGGPLHVKVETIAPAHVAYERVAGVLDILSKTLLPTRDGPDLDGSGADKEGDVKKEDSDRDGQNGSGDRGGRGGFRGRGGPRGGGDRGRVGDRGRGGGRG</sequence>
<dbReference type="AlphaFoldDB" id="A0AAN4ZA24"/>
<dbReference type="InterPro" id="IPR036612">
    <property type="entry name" value="KH_dom_type_1_sf"/>
</dbReference>
<dbReference type="GO" id="GO:0000381">
    <property type="term" value="P:regulation of alternative mRNA splicing, via spliceosome"/>
    <property type="evidence" value="ECO:0007669"/>
    <property type="project" value="TreeGrafter"/>
</dbReference>
<keyword evidence="5" id="KW-1185">Reference proteome</keyword>
<dbReference type="Gene3D" id="3.30.1370.10">
    <property type="entry name" value="K Homology domain, type 1"/>
    <property type="match status" value="1"/>
</dbReference>
<name>A0AAN4ZA24_9BILA</name>
<dbReference type="PANTHER" id="PTHR11208">
    <property type="entry name" value="RNA-BINDING PROTEIN RELATED"/>
    <property type="match status" value="1"/>
</dbReference>
<dbReference type="GO" id="GO:0005634">
    <property type="term" value="C:nucleus"/>
    <property type="evidence" value="ECO:0007669"/>
    <property type="project" value="TreeGrafter"/>
</dbReference>
<feature type="non-terminal residue" evidence="4">
    <location>
        <position position="1"/>
    </location>
</feature>
<comment type="caution">
    <text evidence="4">The sequence shown here is derived from an EMBL/GenBank/DDBJ whole genome shotgun (WGS) entry which is preliminary data.</text>
</comment>
<reference evidence="5" key="1">
    <citation type="submission" date="2022-10" db="EMBL/GenBank/DDBJ databases">
        <title>Genome assembly of Pristionchus species.</title>
        <authorList>
            <person name="Yoshida K."/>
            <person name="Sommer R.J."/>
        </authorList>
    </citation>
    <scope>NUCLEOTIDE SEQUENCE [LARGE SCALE GENOMIC DNA]</scope>
    <source>
        <strain evidence="5">RS5460</strain>
    </source>
</reference>
<feature type="compositionally biased region" description="Basic and acidic residues" evidence="2">
    <location>
        <begin position="248"/>
        <end position="264"/>
    </location>
</feature>
<evidence type="ECO:0000313" key="4">
    <source>
        <dbReference type="EMBL" id="GMR34000.1"/>
    </source>
</evidence>
<gene>
    <name evidence="4" type="ORF">PMAYCL1PPCAC_04195</name>
</gene>
<dbReference type="InterPro" id="IPR004087">
    <property type="entry name" value="KH_dom"/>
</dbReference>
<dbReference type="SMART" id="SM00322">
    <property type="entry name" value="KH"/>
    <property type="match status" value="1"/>
</dbReference>
<evidence type="ECO:0000259" key="3">
    <source>
        <dbReference type="SMART" id="SM00322"/>
    </source>
</evidence>
<dbReference type="SUPFAM" id="SSF54791">
    <property type="entry name" value="Eukaryotic type KH-domain (KH-domain type I)"/>
    <property type="match status" value="1"/>
</dbReference>
<dbReference type="Pfam" id="PF22675">
    <property type="entry name" value="KH-I_KHDC4-BBP"/>
    <property type="match status" value="1"/>
</dbReference>
<dbReference type="Proteomes" id="UP001328107">
    <property type="component" value="Unassembled WGS sequence"/>
</dbReference>